<feature type="compositionally biased region" description="Basic residues" evidence="1">
    <location>
        <begin position="432"/>
        <end position="446"/>
    </location>
</feature>
<sequence>MACQPKGQSRVDPDGDIEIKEESPAPESASLGDIFASEKSCEKIFFFKRFFNGHPRFDVLLQIGTGSLHPGTNKAEFAVWEACDDMYIYRKGGAEIKLLQSIGNVEYVDPTSSTSKVKHTFAKKTCGFVGTRDSDSQLRVLKLAVSGTSFKPRREEDKNDFIFHAKWATRVKQFAKRMKINLRTIYDGHNQKATPDNIGNWRAGHIEKKLATHIVWTFLSKFRLVSKTRKVFLEDFRRLRQCLRQKGLKPHFELHLSRAPCGTPHKAGRCVPFVQKLAQLTGINFTIHSWEENMILDGSVPSRLPPREVKKFGPQDGAESFGANDSEDEDLEAFLDEAEAQTNIVFDGFEEPLKISGRAAQNFANSIRRFKRQEREADSILKPMPPTPVLEDPFWQSNPWERAPASSRSHFWEDTTPVSSRRRQSITSEARRGRRARKLEARRRRSAASASEVTQHPAGRSSTLNLYARVATDDVLVEETSVLAGRLGGLLNSSQLLR</sequence>
<dbReference type="AlphaFoldDB" id="E3Q2C9"/>
<dbReference type="GeneID" id="24405739"/>
<proteinExistence type="predicted"/>
<keyword evidence="3" id="KW-1185">Reference proteome</keyword>
<dbReference type="Proteomes" id="UP000008782">
    <property type="component" value="Unassembled WGS sequence"/>
</dbReference>
<dbReference type="VEuPathDB" id="FungiDB:GLRG_00374"/>
<dbReference type="eggNOG" id="ENOG502RAJQ">
    <property type="taxonomic scope" value="Eukaryota"/>
</dbReference>
<protein>
    <submittedName>
        <fullName evidence="2">Uncharacterized protein</fullName>
    </submittedName>
</protein>
<dbReference type="STRING" id="645133.E3Q2C9"/>
<gene>
    <name evidence="2" type="ORF">GLRG_00374</name>
</gene>
<evidence type="ECO:0000313" key="3">
    <source>
        <dbReference type="Proteomes" id="UP000008782"/>
    </source>
</evidence>
<evidence type="ECO:0000256" key="1">
    <source>
        <dbReference type="SAM" id="MobiDB-lite"/>
    </source>
</evidence>
<dbReference type="OrthoDB" id="4841107at2759"/>
<reference evidence="3" key="1">
    <citation type="journal article" date="2012" name="Nat. Genet.">
        <title>Lifestyle transitions in plant pathogenic Colletotrichum fungi deciphered by genome and transcriptome analyses.</title>
        <authorList>
            <person name="O'Connell R.J."/>
            <person name="Thon M.R."/>
            <person name="Hacquard S."/>
            <person name="Amyotte S.G."/>
            <person name="Kleemann J."/>
            <person name="Torres M.F."/>
            <person name="Damm U."/>
            <person name="Buiate E.A."/>
            <person name="Epstein L."/>
            <person name="Alkan N."/>
            <person name="Altmueller J."/>
            <person name="Alvarado-Balderrama L."/>
            <person name="Bauser C.A."/>
            <person name="Becker C."/>
            <person name="Birren B.W."/>
            <person name="Chen Z."/>
            <person name="Choi J."/>
            <person name="Crouch J.A."/>
            <person name="Duvick J.P."/>
            <person name="Farman M.A."/>
            <person name="Gan P."/>
            <person name="Heiman D."/>
            <person name="Henrissat B."/>
            <person name="Howard R.J."/>
            <person name="Kabbage M."/>
            <person name="Koch C."/>
            <person name="Kracher B."/>
            <person name="Kubo Y."/>
            <person name="Law A.D."/>
            <person name="Lebrun M.-H."/>
            <person name="Lee Y.-H."/>
            <person name="Miyara I."/>
            <person name="Moore N."/>
            <person name="Neumann U."/>
            <person name="Nordstroem K."/>
            <person name="Panaccione D.G."/>
            <person name="Panstruga R."/>
            <person name="Place M."/>
            <person name="Proctor R.H."/>
            <person name="Prusky D."/>
            <person name="Rech G."/>
            <person name="Reinhardt R."/>
            <person name="Rollins J.A."/>
            <person name="Rounsley S."/>
            <person name="Schardl C.L."/>
            <person name="Schwartz D.C."/>
            <person name="Shenoy N."/>
            <person name="Shirasu K."/>
            <person name="Sikhakolli U.R."/>
            <person name="Stueber K."/>
            <person name="Sukno S.A."/>
            <person name="Sweigard J.A."/>
            <person name="Takano Y."/>
            <person name="Takahara H."/>
            <person name="Trail F."/>
            <person name="van der Does H.C."/>
            <person name="Voll L.M."/>
            <person name="Will I."/>
            <person name="Young S."/>
            <person name="Zeng Q."/>
            <person name="Zhang J."/>
            <person name="Zhou S."/>
            <person name="Dickman M.B."/>
            <person name="Schulze-Lefert P."/>
            <person name="Ver Loren van Themaat E."/>
            <person name="Ma L.-J."/>
            <person name="Vaillancourt L.J."/>
        </authorList>
    </citation>
    <scope>NUCLEOTIDE SEQUENCE [LARGE SCALE GENOMIC DNA]</scope>
    <source>
        <strain evidence="3">M1.001 / M2 / FGSC 10212</strain>
    </source>
</reference>
<accession>E3Q2C9</accession>
<evidence type="ECO:0000313" key="2">
    <source>
        <dbReference type="EMBL" id="EFQ25230.1"/>
    </source>
</evidence>
<feature type="region of interest" description="Disordered" evidence="1">
    <location>
        <begin position="376"/>
        <end position="460"/>
    </location>
</feature>
<dbReference type="RefSeq" id="XP_008089250.1">
    <property type="nucleotide sequence ID" value="XM_008091059.1"/>
</dbReference>
<dbReference type="EMBL" id="GG697331">
    <property type="protein sequence ID" value="EFQ25230.1"/>
    <property type="molecule type" value="Genomic_DNA"/>
</dbReference>
<name>E3Q2C9_COLGM</name>
<dbReference type="HOGENOM" id="CLU_547461_0_0_1"/>
<organism evidence="3">
    <name type="scientific">Colletotrichum graminicola (strain M1.001 / M2 / FGSC 10212)</name>
    <name type="common">Maize anthracnose fungus</name>
    <name type="synonym">Glomerella graminicola</name>
    <dbReference type="NCBI Taxonomy" id="645133"/>
    <lineage>
        <taxon>Eukaryota</taxon>
        <taxon>Fungi</taxon>
        <taxon>Dikarya</taxon>
        <taxon>Ascomycota</taxon>
        <taxon>Pezizomycotina</taxon>
        <taxon>Sordariomycetes</taxon>
        <taxon>Hypocreomycetidae</taxon>
        <taxon>Glomerellales</taxon>
        <taxon>Glomerellaceae</taxon>
        <taxon>Colletotrichum</taxon>
        <taxon>Colletotrichum graminicola species complex</taxon>
    </lineage>
</organism>